<evidence type="ECO:0000256" key="5">
    <source>
        <dbReference type="ARBA" id="ARBA00022692"/>
    </source>
</evidence>
<dbReference type="InterPro" id="IPR000060">
    <property type="entry name" value="BCCT_transptr"/>
</dbReference>
<dbReference type="GO" id="GO:0005886">
    <property type="term" value="C:plasma membrane"/>
    <property type="evidence" value="ECO:0007669"/>
    <property type="project" value="UniProtKB-SubCell"/>
</dbReference>
<keyword evidence="4" id="KW-1003">Cell membrane</keyword>
<reference evidence="9 10" key="1">
    <citation type="submission" date="2013-12" db="EMBL/GenBank/DDBJ databases">
        <title>NBRP : Genome information of microbial organism related human and environment.</title>
        <authorList>
            <person name="Hattori M."/>
            <person name="Oshima K."/>
            <person name="Inaba H."/>
            <person name="Suda W."/>
            <person name="Sakamoto M."/>
            <person name="Iino T."/>
            <person name="Kitahara M."/>
            <person name="Oshida Y."/>
            <person name="Iida T."/>
            <person name="Kudo T."/>
            <person name="Itoh T."/>
            <person name="Ahmed I."/>
            <person name="Ohkuma M."/>
        </authorList>
    </citation>
    <scope>NUCLEOTIDE SEQUENCE [LARGE SCALE GENOMIC DNA]</scope>
    <source>
        <strain evidence="9 10">JCM 21738</strain>
    </source>
</reference>
<dbReference type="Pfam" id="PF02028">
    <property type="entry name" value="BCCT"/>
    <property type="match status" value="1"/>
</dbReference>
<evidence type="ECO:0000313" key="10">
    <source>
        <dbReference type="Proteomes" id="UP000018949"/>
    </source>
</evidence>
<keyword evidence="5 8" id="KW-0812">Transmembrane</keyword>
<dbReference type="Proteomes" id="UP000018949">
    <property type="component" value="Unassembled WGS sequence"/>
</dbReference>
<evidence type="ECO:0000256" key="8">
    <source>
        <dbReference type="SAM" id="Phobius"/>
    </source>
</evidence>
<evidence type="ECO:0000256" key="6">
    <source>
        <dbReference type="ARBA" id="ARBA00022989"/>
    </source>
</evidence>
<sequence>MQCLGREFFDEKGFIGFFISTGILLLMVLFGVFVPEKLESVTASIQVFITDAFGWYYLILVSAIVIVCLYFLISPLGKIRLGRQDDRLSLLP</sequence>
<feature type="transmembrane region" description="Helical" evidence="8">
    <location>
        <begin position="54"/>
        <end position="73"/>
    </location>
</feature>
<keyword evidence="3" id="KW-0813">Transport</keyword>
<organism evidence="9 10">
    <name type="scientific">Mesobacillus boroniphilus JCM 21738</name>
    <dbReference type="NCBI Taxonomy" id="1294265"/>
    <lineage>
        <taxon>Bacteria</taxon>
        <taxon>Bacillati</taxon>
        <taxon>Bacillota</taxon>
        <taxon>Bacilli</taxon>
        <taxon>Bacillales</taxon>
        <taxon>Bacillaceae</taxon>
        <taxon>Mesobacillus</taxon>
    </lineage>
</organism>
<evidence type="ECO:0000256" key="7">
    <source>
        <dbReference type="ARBA" id="ARBA00023136"/>
    </source>
</evidence>
<keyword evidence="7 8" id="KW-0472">Membrane</keyword>
<dbReference type="EMBL" id="BAUW01000125">
    <property type="protein sequence ID" value="GAE48085.1"/>
    <property type="molecule type" value="Genomic_DNA"/>
</dbReference>
<protein>
    <submittedName>
        <fullName evidence="9">Glycine betaine transporter OpuD</fullName>
    </submittedName>
</protein>
<gene>
    <name evidence="9" type="ORF">JCM21738_5162</name>
</gene>
<comment type="subcellular location">
    <subcellularLocation>
        <location evidence="1">Cell membrane</location>
        <topology evidence="1">Multi-pass membrane protein</topology>
    </subcellularLocation>
</comment>
<dbReference type="PANTHER" id="PTHR30047:SF7">
    <property type="entry name" value="HIGH-AFFINITY CHOLINE TRANSPORT PROTEIN"/>
    <property type="match status" value="1"/>
</dbReference>
<evidence type="ECO:0000256" key="4">
    <source>
        <dbReference type="ARBA" id="ARBA00022475"/>
    </source>
</evidence>
<comment type="similarity">
    <text evidence="2">Belongs to the BCCT transporter (TC 2.A.15) family.</text>
</comment>
<name>W4RUI8_9BACI</name>
<keyword evidence="10" id="KW-1185">Reference proteome</keyword>
<evidence type="ECO:0000256" key="2">
    <source>
        <dbReference type="ARBA" id="ARBA00005658"/>
    </source>
</evidence>
<dbReference type="eggNOG" id="COG1292">
    <property type="taxonomic scope" value="Bacteria"/>
</dbReference>
<dbReference type="PANTHER" id="PTHR30047">
    <property type="entry name" value="HIGH-AFFINITY CHOLINE TRANSPORT PROTEIN-RELATED"/>
    <property type="match status" value="1"/>
</dbReference>
<evidence type="ECO:0000313" key="9">
    <source>
        <dbReference type="EMBL" id="GAE48085.1"/>
    </source>
</evidence>
<dbReference type="GO" id="GO:0022857">
    <property type="term" value="F:transmembrane transporter activity"/>
    <property type="evidence" value="ECO:0007669"/>
    <property type="project" value="InterPro"/>
</dbReference>
<comment type="caution">
    <text evidence="9">The sequence shown here is derived from an EMBL/GenBank/DDBJ whole genome shotgun (WGS) entry which is preliminary data.</text>
</comment>
<evidence type="ECO:0000256" key="3">
    <source>
        <dbReference type="ARBA" id="ARBA00022448"/>
    </source>
</evidence>
<evidence type="ECO:0000256" key="1">
    <source>
        <dbReference type="ARBA" id="ARBA00004651"/>
    </source>
</evidence>
<feature type="transmembrane region" description="Helical" evidence="8">
    <location>
        <begin position="12"/>
        <end position="34"/>
    </location>
</feature>
<keyword evidence="6 8" id="KW-1133">Transmembrane helix</keyword>
<dbReference type="AlphaFoldDB" id="W4RUI8"/>
<proteinExistence type="inferred from homology"/>
<accession>W4RUI8</accession>